<dbReference type="InterPro" id="IPR002110">
    <property type="entry name" value="Ankyrin_rpt"/>
</dbReference>
<protein>
    <recommendedName>
        <fullName evidence="2">PGG domain-containing protein</fullName>
    </recommendedName>
</protein>
<dbReference type="Proteomes" id="UP001157418">
    <property type="component" value="Unassembled WGS sequence"/>
</dbReference>
<dbReference type="SUPFAM" id="SSF48403">
    <property type="entry name" value="Ankyrin repeat"/>
    <property type="match status" value="1"/>
</dbReference>
<dbReference type="Pfam" id="PF13962">
    <property type="entry name" value="PGG"/>
    <property type="match status" value="1"/>
</dbReference>
<sequence>MRKLTVCTSYLISPYILILHSNMADSSIPPGPPYALAQTQEDVKYLYASNTNVSNFVSVKLSSDRNYHLWETQMFCLLETYNLHDIVDATFIHPRTLNPEIEKQYNSLVKGWIFGSISEELLGTVVDLGSAKEVWEKLKSFYDPVMIISHQAKDIDRVPTERETEDADIVSAETEAQNKDRVPTETTKDIDMDSLETETDDKDNVPIETKIEEKETLRTETKPQDIILTDIQIKVEDPKTEAKNKITRNKELLKAIVQGRWWEVESTLKEDKAAATEEINSDGNTVLHIAVGIGRNFLVSEILSLIKPGKLPKMVNLDGSTVLHIAAIVGNTEGATLLIKNDRSLLEIPDHKGEIPLEKAYENMHLDTIEYLLKAVSDDVKSKKQSSTLEDSVNPGVKVGVNLLVNAVSAKQYDLATKLVKKFPEFVVENDNVLLAIAKTFPMGLDYWETLIYPIKDDMYERIVRRSWELVEILQDYYEAVTKLIHDIPDDIILIIPLVLLFIFGGPVLMFILIYRLIRLLILMVYFPFFMFYFLLWNVATKVVAPIKHIHKKKKEWEEGKEVLKLVCDEIDKLDFPDAHPRYYTNPILEAARQNAYEVVDEILMRSPEAIRYKDKSGYDIIQLAVIHRSEKIYNLINIIGERRSVYRMIEDSSKNNMLHLAGRLAPSHKLKLRTGAALQLQRELQWREEVEKLVFPSYITRENIFMETPDMVFTKEHANLVKEGEKWMKAVAESCSITAALITTIVFAAAITVPGGSNQTTGTPLFTGQIAFAVFALSDAISLFASSTSLLMFLSILTGRFSEQDFLVSLPRRLIIGLCTLMLSTTTMIAAFGATLYLVFCHRETWNLALTCVLASVPIASFGTLQIPLIVDLFRSTYVRTFGKPSNHNNIRFNPDHIRLFFGM</sequence>
<feature type="transmembrane region" description="Helical" evidence="1">
    <location>
        <begin position="847"/>
        <end position="872"/>
    </location>
</feature>
<dbReference type="SMART" id="SM00248">
    <property type="entry name" value="ANK"/>
    <property type="match status" value="4"/>
</dbReference>
<feature type="domain" description="PGG" evidence="2">
    <location>
        <begin position="726"/>
        <end position="840"/>
    </location>
</feature>
<proteinExistence type="predicted"/>
<comment type="caution">
    <text evidence="3">The sequence shown here is derived from an EMBL/GenBank/DDBJ whole genome shotgun (WGS) entry which is preliminary data.</text>
</comment>
<dbReference type="AlphaFoldDB" id="A0AAU9PFX9"/>
<dbReference type="PANTHER" id="PTHR24177">
    <property type="entry name" value="CASKIN"/>
    <property type="match status" value="1"/>
</dbReference>
<dbReference type="Gene3D" id="1.25.40.20">
    <property type="entry name" value="Ankyrin repeat-containing domain"/>
    <property type="match status" value="1"/>
</dbReference>
<accession>A0AAU9PFX9</accession>
<evidence type="ECO:0000256" key="1">
    <source>
        <dbReference type="SAM" id="Phobius"/>
    </source>
</evidence>
<dbReference type="EMBL" id="CAKMRJ010005634">
    <property type="protein sequence ID" value="CAH1449300.1"/>
    <property type="molecule type" value="Genomic_DNA"/>
</dbReference>
<keyword evidence="1" id="KW-0472">Membrane</keyword>
<feature type="transmembrane region" description="Helical" evidence="1">
    <location>
        <begin position="731"/>
        <end position="751"/>
    </location>
</feature>
<feature type="transmembrane region" description="Helical" evidence="1">
    <location>
        <begin position="492"/>
        <end position="515"/>
    </location>
</feature>
<evidence type="ECO:0000259" key="2">
    <source>
        <dbReference type="Pfam" id="PF13962"/>
    </source>
</evidence>
<gene>
    <name evidence="3" type="ORF">LVIROSA_LOCUS34789</name>
</gene>
<reference evidence="3 4" key="1">
    <citation type="submission" date="2022-01" db="EMBL/GenBank/DDBJ databases">
        <authorList>
            <person name="Xiong W."/>
            <person name="Schranz E."/>
        </authorList>
    </citation>
    <scope>NUCLEOTIDE SEQUENCE [LARGE SCALE GENOMIC DNA]</scope>
</reference>
<keyword evidence="1" id="KW-1133">Transmembrane helix</keyword>
<organism evidence="3 4">
    <name type="scientific">Lactuca virosa</name>
    <dbReference type="NCBI Taxonomy" id="75947"/>
    <lineage>
        <taxon>Eukaryota</taxon>
        <taxon>Viridiplantae</taxon>
        <taxon>Streptophyta</taxon>
        <taxon>Embryophyta</taxon>
        <taxon>Tracheophyta</taxon>
        <taxon>Spermatophyta</taxon>
        <taxon>Magnoliopsida</taxon>
        <taxon>eudicotyledons</taxon>
        <taxon>Gunneridae</taxon>
        <taxon>Pentapetalae</taxon>
        <taxon>asterids</taxon>
        <taxon>campanulids</taxon>
        <taxon>Asterales</taxon>
        <taxon>Asteraceae</taxon>
        <taxon>Cichorioideae</taxon>
        <taxon>Cichorieae</taxon>
        <taxon>Lactucinae</taxon>
        <taxon>Lactuca</taxon>
    </lineage>
</organism>
<keyword evidence="4" id="KW-1185">Reference proteome</keyword>
<dbReference type="PANTHER" id="PTHR24177:SF475">
    <property type="entry name" value="ANKYRIN REPEAT-CONTAINING DOMAIN, PGG DOMAIN PROTEIN-RELATED"/>
    <property type="match status" value="1"/>
</dbReference>
<dbReference type="InterPro" id="IPR036770">
    <property type="entry name" value="Ankyrin_rpt-contain_sf"/>
</dbReference>
<name>A0AAU9PFX9_9ASTR</name>
<dbReference type="Pfam" id="PF12796">
    <property type="entry name" value="Ank_2"/>
    <property type="match status" value="1"/>
</dbReference>
<feature type="transmembrane region" description="Helical" evidence="1">
    <location>
        <begin position="521"/>
        <end position="545"/>
    </location>
</feature>
<evidence type="ECO:0000313" key="3">
    <source>
        <dbReference type="EMBL" id="CAH1449300.1"/>
    </source>
</evidence>
<feature type="transmembrane region" description="Helical" evidence="1">
    <location>
        <begin position="771"/>
        <end position="795"/>
    </location>
</feature>
<dbReference type="GO" id="GO:0016020">
    <property type="term" value="C:membrane"/>
    <property type="evidence" value="ECO:0007669"/>
    <property type="project" value="TreeGrafter"/>
</dbReference>
<dbReference type="InterPro" id="IPR026961">
    <property type="entry name" value="PGG_dom"/>
</dbReference>
<feature type="transmembrane region" description="Helical" evidence="1">
    <location>
        <begin position="815"/>
        <end position="841"/>
    </location>
</feature>
<evidence type="ECO:0000313" key="4">
    <source>
        <dbReference type="Proteomes" id="UP001157418"/>
    </source>
</evidence>
<keyword evidence="1" id="KW-0812">Transmembrane</keyword>